<dbReference type="OrthoDB" id="527344at2759"/>
<protein>
    <submittedName>
        <fullName evidence="1">Uncharacterized protein</fullName>
    </submittedName>
</protein>
<accession>A0A9K3GF40</accession>
<sequence>MSRHTDHSQHLCGVVTPRAPVKKGQEKLKGRPVLAPTGCIPMLRHLCATHAYLNDGVLPEDPFTRCGMHEMGVDAGDCIEVPGLQGIEVEVVKCYHNSCETVGYGFSIKKNKLKAEYIGLDKEGIIALRKSGTCITESVRVPQVIFFGDTTPDALTQHTEWQKYPNVFIECTACSTDKDIDAEVSKMRDRGHTHIAELKPILEAHAEGRRWFLQHASAAHKDQELIEMAEGIEADVVIVEDYIK</sequence>
<name>A0A9K3GF40_9EUKA</name>
<proteinExistence type="predicted"/>
<reference evidence="1 3" key="2">
    <citation type="journal article" date="2018" name="PLoS ONE">
        <title>The draft genome of Kipferlia bialata reveals reductive genome evolution in fornicate parasites.</title>
        <authorList>
            <person name="Tanifuji G."/>
            <person name="Takabayashi S."/>
            <person name="Kume K."/>
            <person name="Takagi M."/>
            <person name="Nakayama T."/>
            <person name="Kamikawa R."/>
            <person name="Inagaki Y."/>
            <person name="Hashimoto T."/>
        </authorList>
    </citation>
    <scope>NUCLEOTIDE SEQUENCE [LARGE SCALE GENOMIC DNA]</scope>
    <source>
        <strain evidence="1">NY0173</strain>
    </source>
</reference>
<dbReference type="SUPFAM" id="SSF56281">
    <property type="entry name" value="Metallo-hydrolase/oxidoreductase"/>
    <property type="match status" value="1"/>
</dbReference>
<organism evidence="1 3">
    <name type="scientific">Kipferlia bialata</name>
    <dbReference type="NCBI Taxonomy" id="797122"/>
    <lineage>
        <taxon>Eukaryota</taxon>
        <taxon>Metamonada</taxon>
        <taxon>Carpediemonas-like organisms</taxon>
        <taxon>Kipferlia</taxon>
    </lineage>
</organism>
<gene>
    <name evidence="1" type="ORF">KIPB_001259</name>
    <name evidence="2" type="ORF">KIPB_003590</name>
</gene>
<dbReference type="EMBL" id="BDIP01000174">
    <property type="protein sequence ID" value="GIQ80457.1"/>
    <property type="molecule type" value="Genomic_DNA"/>
</dbReference>
<dbReference type="EMBL" id="BDIP01000699">
    <property type="protein sequence ID" value="GIQ82450.1"/>
    <property type="molecule type" value="Genomic_DNA"/>
</dbReference>
<keyword evidence="3" id="KW-1185">Reference proteome</keyword>
<dbReference type="Proteomes" id="UP000265618">
    <property type="component" value="Unassembled WGS sequence"/>
</dbReference>
<evidence type="ECO:0000313" key="1">
    <source>
        <dbReference type="EMBL" id="GIQ80457.1"/>
    </source>
</evidence>
<evidence type="ECO:0000313" key="3">
    <source>
        <dbReference type="Proteomes" id="UP000265618"/>
    </source>
</evidence>
<dbReference type="AlphaFoldDB" id="A0A9K3GF40"/>
<evidence type="ECO:0000313" key="2">
    <source>
        <dbReference type="EMBL" id="GIQ82450.1"/>
    </source>
</evidence>
<reference evidence="1" key="1">
    <citation type="submission" date="2016-10" db="EMBL/GenBank/DDBJ databases">
        <authorList>
            <person name="Tanifuji G."/>
            <person name="Kume K."/>
            <person name="Nakayama T."/>
            <person name="Takabayashi S."/>
            <person name="Hashimoto T."/>
        </authorList>
    </citation>
    <scope>NUCLEOTIDE SEQUENCE</scope>
    <source>
        <strain evidence="1">NY0173</strain>
    </source>
</reference>
<comment type="caution">
    <text evidence="1">The sequence shown here is derived from an EMBL/GenBank/DDBJ whole genome shotgun (WGS) entry which is preliminary data.</text>
</comment>
<dbReference type="InterPro" id="IPR036866">
    <property type="entry name" value="RibonucZ/Hydroxyglut_hydro"/>
</dbReference>
<dbReference type="Gene3D" id="3.60.15.10">
    <property type="entry name" value="Ribonuclease Z/Hydroxyacylglutathione hydrolase-like"/>
    <property type="match status" value="1"/>
</dbReference>
<dbReference type="PANTHER" id="PTHR46504:SF2">
    <property type="entry name" value="TRNASE Z TRZ1"/>
    <property type="match status" value="1"/>
</dbReference>
<dbReference type="PANTHER" id="PTHR46504">
    <property type="entry name" value="TRNASE Z TRZ1"/>
    <property type="match status" value="1"/>
</dbReference>